<evidence type="ECO:0000313" key="2">
    <source>
        <dbReference type="Proteomes" id="UP001165090"/>
    </source>
</evidence>
<accession>A0ABQ5RVZ7</accession>
<evidence type="ECO:0000313" key="1">
    <source>
        <dbReference type="EMBL" id="GLI61604.1"/>
    </source>
</evidence>
<dbReference type="EMBL" id="BSDZ01000010">
    <property type="protein sequence ID" value="GLI61604.1"/>
    <property type="molecule type" value="Genomic_DNA"/>
</dbReference>
<keyword evidence="2" id="KW-1185">Reference proteome</keyword>
<protein>
    <submittedName>
        <fullName evidence="1">Uncharacterized protein</fullName>
    </submittedName>
</protein>
<name>A0ABQ5RVZ7_9CHLO</name>
<dbReference type="Proteomes" id="UP001165090">
    <property type="component" value="Unassembled WGS sequence"/>
</dbReference>
<gene>
    <name evidence="1" type="ORF">VaNZ11_004022</name>
</gene>
<reference evidence="1 2" key="1">
    <citation type="journal article" date="2023" name="IScience">
        <title>Expanded male sex-determining region conserved during the evolution of homothallism in the green alga Volvox.</title>
        <authorList>
            <person name="Yamamoto K."/>
            <person name="Matsuzaki R."/>
            <person name="Mahakham W."/>
            <person name="Heman W."/>
            <person name="Sekimoto H."/>
            <person name="Kawachi M."/>
            <person name="Minakuchi Y."/>
            <person name="Toyoda A."/>
            <person name="Nozaki H."/>
        </authorList>
    </citation>
    <scope>NUCLEOTIDE SEQUENCE [LARGE SCALE GENOMIC DNA]</scope>
    <source>
        <strain evidence="1 2">NIES-4468</strain>
    </source>
</reference>
<organism evidence="1 2">
    <name type="scientific">Volvox africanus</name>
    <dbReference type="NCBI Taxonomy" id="51714"/>
    <lineage>
        <taxon>Eukaryota</taxon>
        <taxon>Viridiplantae</taxon>
        <taxon>Chlorophyta</taxon>
        <taxon>core chlorophytes</taxon>
        <taxon>Chlorophyceae</taxon>
        <taxon>CS clade</taxon>
        <taxon>Chlamydomonadales</taxon>
        <taxon>Volvocaceae</taxon>
        <taxon>Volvox</taxon>
    </lineage>
</organism>
<comment type="caution">
    <text evidence="1">The sequence shown here is derived from an EMBL/GenBank/DDBJ whole genome shotgun (WGS) entry which is preliminary data.</text>
</comment>
<proteinExistence type="predicted"/>
<sequence>MRQEDTNAEQGPRCKSQLHSSEWWLAVPGPNQLPTSQPPVVFACSYGRTTPSWWVPHCAASPAPPARTALAQGPPESSRWGCDEAALRMLLQARVKMRTGLPLWGQLQRWLGGGEAVSDAQEDQWVMHSPAAHHQAVAASLPQQLVGPIHGHDVSVADLGGPWYVQLLHRSSNQVPVCVTRVSLSPSAGVKRHKGCTRFLRRHAASICGEQGVGRRA</sequence>